<dbReference type="Gene3D" id="1.10.630.10">
    <property type="entry name" value="Cytochrome P450"/>
    <property type="match status" value="1"/>
</dbReference>
<dbReference type="InterPro" id="IPR036396">
    <property type="entry name" value="Cyt_P450_sf"/>
</dbReference>
<dbReference type="GO" id="GO:0004497">
    <property type="term" value="F:monooxygenase activity"/>
    <property type="evidence" value="ECO:0007669"/>
    <property type="project" value="InterPro"/>
</dbReference>
<dbReference type="GO" id="GO:0005506">
    <property type="term" value="F:iron ion binding"/>
    <property type="evidence" value="ECO:0007669"/>
    <property type="project" value="InterPro"/>
</dbReference>
<name>W2Z882_PHYNI</name>
<dbReference type="AlphaFoldDB" id="W2Z882"/>
<dbReference type="EMBL" id="ANIY01002033">
    <property type="protein sequence ID" value="ETP43582.1"/>
    <property type="molecule type" value="Genomic_DNA"/>
</dbReference>
<evidence type="ECO:0000256" key="4">
    <source>
        <dbReference type="ARBA" id="ARBA00023004"/>
    </source>
</evidence>
<sequence>MLPIASLVDKVPFSAITVSMGSIALAALIVLLVQFRNETTDNDSAKSKLRKTHSPDTTLPRLENTLTTIRAACDGNLHDRAVEICSQFNGEPILFRSIGMPDKLVVSTPEVFDDVLKQQFSNFPKGSYMRQNLKDLLGDGVFAADEDLWKTASNFFTKTTLRDSITATIQRHTDASDSGETLDLFRLFNRFALEVVAEIGFGVRMGSLDSDEEHPIQKAFNHAQRALLLRFVRPGWFWKIQRWLGVGVEGEFKHDLKVINTTVMDIVEKALARRSSNNSDNANDILSLILDNVGSSPNADKQQFDPVFLRDIAVMFLVAGRDTVAQTLSWLYLMLSKNTYWEVAIRSEMLQKTVILKPDATDITIEDVDQLVALEAVLMESLRLHPPVPMIPKYVEKDTTLADGTFVEANSLVVLATYAMARMEQVWGPDAAEFKPLRWIDSSSGWAEIAPSKFRLYLGMDLVMSEMKLVMAGLLTKFHIEVQDLKKVAHDVSLTLPVKGSLDAKIIRCTYSKLPKHS</sequence>
<comment type="caution">
    <text evidence="6">The sequence shown here is derived from an EMBL/GenBank/DDBJ whole genome shotgun (WGS) entry which is preliminary data.</text>
</comment>
<dbReference type="PRINTS" id="PR00385">
    <property type="entry name" value="P450"/>
</dbReference>
<evidence type="ECO:0008006" key="8">
    <source>
        <dbReference type="Google" id="ProtNLM"/>
    </source>
</evidence>
<organism evidence="6 7">
    <name type="scientific">Phytophthora nicotianae P10297</name>
    <dbReference type="NCBI Taxonomy" id="1317064"/>
    <lineage>
        <taxon>Eukaryota</taxon>
        <taxon>Sar</taxon>
        <taxon>Stramenopiles</taxon>
        <taxon>Oomycota</taxon>
        <taxon>Peronosporomycetes</taxon>
        <taxon>Peronosporales</taxon>
        <taxon>Peronosporaceae</taxon>
        <taxon>Phytophthora</taxon>
    </lineage>
</organism>
<evidence type="ECO:0000256" key="1">
    <source>
        <dbReference type="ARBA" id="ARBA00010617"/>
    </source>
</evidence>
<proteinExistence type="inferred from homology"/>
<dbReference type="Pfam" id="PF00067">
    <property type="entry name" value="p450"/>
    <property type="match status" value="1"/>
</dbReference>
<keyword evidence="5" id="KW-1133">Transmembrane helix</keyword>
<dbReference type="SUPFAM" id="SSF48264">
    <property type="entry name" value="Cytochrome P450"/>
    <property type="match status" value="1"/>
</dbReference>
<feature type="transmembrane region" description="Helical" evidence="5">
    <location>
        <begin position="12"/>
        <end position="33"/>
    </location>
</feature>
<protein>
    <recommendedName>
        <fullName evidence="8">Cytochrome P450</fullName>
    </recommendedName>
</protein>
<evidence type="ECO:0000313" key="7">
    <source>
        <dbReference type="Proteomes" id="UP000018948"/>
    </source>
</evidence>
<dbReference type="PANTHER" id="PTHR24296">
    <property type="entry name" value="CYTOCHROME P450"/>
    <property type="match status" value="1"/>
</dbReference>
<keyword evidence="3" id="KW-0560">Oxidoreductase</keyword>
<dbReference type="OrthoDB" id="1470350at2759"/>
<evidence type="ECO:0000256" key="2">
    <source>
        <dbReference type="ARBA" id="ARBA00022723"/>
    </source>
</evidence>
<gene>
    <name evidence="6" type="ORF">F442_09694</name>
</gene>
<dbReference type="InterPro" id="IPR001128">
    <property type="entry name" value="Cyt_P450"/>
</dbReference>
<accession>W2Z882</accession>
<dbReference type="GO" id="GO:0016705">
    <property type="term" value="F:oxidoreductase activity, acting on paired donors, with incorporation or reduction of molecular oxygen"/>
    <property type="evidence" value="ECO:0007669"/>
    <property type="project" value="InterPro"/>
</dbReference>
<reference evidence="6 7" key="1">
    <citation type="submission" date="2013-11" db="EMBL/GenBank/DDBJ databases">
        <title>The Genome Sequence of Phytophthora parasitica P10297.</title>
        <authorList>
            <consortium name="The Broad Institute Genomics Platform"/>
            <person name="Russ C."/>
            <person name="Tyler B."/>
            <person name="Panabieres F."/>
            <person name="Shan W."/>
            <person name="Tripathy S."/>
            <person name="Grunwald N."/>
            <person name="Machado M."/>
            <person name="Johnson C.S."/>
            <person name="Walker B."/>
            <person name="Young S.K."/>
            <person name="Zeng Q."/>
            <person name="Gargeya S."/>
            <person name="Fitzgerald M."/>
            <person name="Haas B."/>
            <person name="Abouelleil A."/>
            <person name="Allen A.W."/>
            <person name="Alvarado L."/>
            <person name="Arachchi H.M."/>
            <person name="Berlin A.M."/>
            <person name="Chapman S.B."/>
            <person name="Gainer-Dewar J."/>
            <person name="Goldberg J."/>
            <person name="Griggs A."/>
            <person name="Gujja S."/>
            <person name="Hansen M."/>
            <person name="Howarth C."/>
            <person name="Imamovic A."/>
            <person name="Ireland A."/>
            <person name="Larimer J."/>
            <person name="McCowan C."/>
            <person name="Murphy C."/>
            <person name="Pearson M."/>
            <person name="Poon T.W."/>
            <person name="Priest M."/>
            <person name="Roberts A."/>
            <person name="Saif S."/>
            <person name="Shea T."/>
            <person name="Sisk P."/>
            <person name="Sykes S."/>
            <person name="Wortman J."/>
            <person name="Nusbaum C."/>
            <person name="Birren B."/>
        </authorList>
    </citation>
    <scope>NUCLEOTIDE SEQUENCE [LARGE SCALE GENOMIC DNA]</scope>
    <source>
        <strain evidence="6 7">P10297</strain>
    </source>
</reference>
<evidence type="ECO:0000256" key="3">
    <source>
        <dbReference type="ARBA" id="ARBA00023002"/>
    </source>
</evidence>
<keyword evidence="4" id="KW-0408">Iron</keyword>
<comment type="similarity">
    <text evidence="1">Belongs to the cytochrome P450 family.</text>
</comment>
<keyword evidence="5" id="KW-0812">Transmembrane</keyword>
<dbReference type="InterPro" id="IPR002403">
    <property type="entry name" value="Cyt_P450_E_grp-IV"/>
</dbReference>
<dbReference type="GO" id="GO:0020037">
    <property type="term" value="F:heme binding"/>
    <property type="evidence" value="ECO:0007669"/>
    <property type="project" value="InterPro"/>
</dbReference>
<evidence type="ECO:0000256" key="5">
    <source>
        <dbReference type="SAM" id="Phobius"/>
    </source>
</evidence>
<keyword evidence="5" id="KW-0472">Membrane</keyword>
<dbReference type="Proteomes" id="UP000018948">
    <property type="component" value="Unassembled WGS sequence"/>
</dbReference>
<evidence type="ECO:0000313" key="6">
    <source>
        <dbReference type="EMBL" id="ETP43582.1"/>
    </source>
</evidence>
<dbReference type="PRINTS" id="PR00465">
    <property type="entry name" value="EP450IV"/>
</dbReference>
<keyword evidence="2" id="KW-0479">Metal-binding</keyword>